<dbReference type="EMBL" id="CDMZ01002165">
    <property type="protein sequence ID" value="CEM41068.1"/>
    <property type="molecule type" value="Genomic_DNA"/>
</dbReference>
<sequence>METMRVPHLSFQAISVTLDCHLADQTCLLFPTTGPPDWRKDAEIGRGLMLARGNPEAAGGTGKIRERSGLGRLDGSHVWGQLGSVAALLDLMV</sequence>
<dbReference type="AlphaFoldDB" id="A0A0G4HAQ8"/>
<name>A0A0G4HAQ8_9ALVE</name>
<protein>
    <submittedName>
        <fullName evidence="1">Uncharacterized protein</fullName>
    </submittedName>
</protein>
<accession>A0A0G4HAQ8</accession>
<gene>
    <name evidence="1" type="ORF">Cvel_25751</name>
</gene>
<reference evidence="1" key="1">
    <citation type="submission" date="2014-11" db="EMBL/GenBank/DDBJ databases">
        <authorList>
            <person name="Otto D Thomas"/>
            <person name="Naeem Raeece"/>
        </authorList>
    </citation>
    <scope>NUCLEOTIDE SEQUENCE</scope>
</reference>
<organism evidence="1">
    <name type="scientific">Chromera velia CCMP2878</name>
    <dbReference type="NCBI Taxonomy" id="1169474"/>
    <lineage>
        <taxon>Eukaryota</taxon>
        <taxon>Sar</taxon>
        <taxon>Alveolata</taxon>
        <taxon>Colpodellida</taxon>
        <taxon>Chromeraceae</taxon>
        <taxon>Chromera</taxon>
    </lineage>
</organism>
<dbReference type="VEuPathDB" id="CryptoDB:Cvel_25751"/>
<evidence type="ECO:0000313" key="1">
    <source>
        <dbReference type="EMBL" id="CEM41068.1"/>
    </source>
</evidence>
<proteinExistence type="predicted"/>